<accession>A0AAY4DZZ7</accession>
<sequence length="106" mass="11943">MWPPQSPDLNPIQMAAFLLKYIFFTGISPEEITSRLLRGIVGAAAEEECSSRLSAHKPIEVSNSAMGLGPHRKVKWFYPELTHLHAKRRPSLSSYNLNSFGLRYGK</sequence>
<name>A0AAY4DZZ7_9TELE</name>
<dbReference type="AlphaFoldDB" id="A0AAY4DZZ7"/>
<keyword evidence="2" id="KW-1185">Reference proteome</keyword>
<organism evidence="1 2">
    <name type="scientific">Denticeps clupeoides</name>
    <name type="common">denticle herring</name>
    <dbReference type="NCBI Taxonomy" id="299321"/>
    <lineage>
        <taxon>Eukaryota</taxon>
        <taxon>Metazoa</taxon>
        <taxon>Chordata</taxon>
        <taxon>Craniata</taxon>
        <taxon>Vertebrata</taxon>
        <taxon>Euteleostomi</taxon>
        <taxon>Actinopterygii</taxon>
        <taxon>Neopterygii</taxon>
        <taxon>Teleostei</taxon>
        <taxon>Clupei</taxon>
        <taxon>Clupeiformes</taxon>
        <taxon>Denticipitoidei</taxon>
        <taxon>Denticipitidae</taxon>
        <taxon>Denticeps</taxon>
    </lineage>
</organism>
<evidence type="ECO:0000313" key="1">
    <source>
        <dbReference type="Ensembl" id="ENSDCDP00010050968.1"/>
    </source>
</evidence>
<dbReference type="Ensembl" id="ENSDCDT00010061410.1">
    <property type="protein sequence ID" value="ENSDCDP00010050968.1"/>
    <property type="gene ID" value="ENSDCDG00010030115.1"/>
</dbReference>
<dbReference type="GeneTree" id="ENSGT01110000270292"/>
<protein>
    <submittedName>
        <fullName evidence="1">Uncharacterized protein</fullName>
    </submittedName>
</protein>
<reference evidence="1" key="3">
    <citation type="submission" date="2025-09" db="UniProtKB">
        <authorList>
            <consortium name="Ensembl"/>
        </authorList>
    </citation>
    <scope>IDENTIFICATION</scope>
</reference>
<reference evidence="1" key="2">
    <citation type="submission" date="2025-08" db="UniProtKB">
        <authorList>
            <consortium name="Ensembl"/>
        </authorList>
    </citation>
    <scope>IDENTIFICATION</scope>
</reference>
<proteinExistence type="predicted"/>
<dbReference type="Proteomes" id="UP000694580">
    <property type="component" value="Chromosome 12"/>
</dbReference>
<reference evidence="1 2" key="1">
    <citation type="submission" date="2020-06" db="EMBL/GenBank/DDBJ databases">
        <authorList>
            <consortium name="Wellcome Sanger Institute Data Sharing"/>
        </authorList>
    </citation>
    <scope>NUCLEOTIDE SEQUENCE [LARGE SCALE GENOMIC DNA]</scope>
</reference>
<evidence type="ECO:0000313" key="2">
    <source>
        <dbReference type="Proteomes" id="UP000694580"/>
    </source>
</evidence>